<accession>A0ABV7VQ72</accession>
<protein>
    <submittedName>
        <fullName evidence="1">Uncharacterized protein</fullName>
    </submittedName>
</protein>
<dbReference type="EMBL" id="JBHRYB010000005">
    <property type="protein sequence ID" value="MFC3679668.1"/>
    <property type="molecule type" value="Genomic_DNA"/>
</dbReference>
<sequence>MIWLVIAAVVMAIMGSVFWLKPSARDTRLAELRFNAIRAGLQVRQYTFKPDAAKTGVRDDLTATSYTWLQQNRSQHEDAAGGDLKYRVVRQPAWDQEGLADGLSWHDKGTQADADKLNALLPTLGDELLMLEVYPRRVCMMTAEKQGSSADNYLRFLQALLTD</sequence>
<keyword evidence="2" id="KW-1185">Reference proteome</keyword>
<comment type="caution">
    <text evidence="1">The sequence shown here is derived from an EMBL/GenBank/DDBJ whole genome shotgun (WGS) entry which is preliminary data.</text>
</comment>
<evidence type="ECO:0000313" key="2">
    <source>
        <dbReference type="Proteomes" id="UP001595722"/>
    </source>
</evidence>
<organism evidence="1 2">
    <name type="scientific">Bacterioplanoides pacificum</name>
    <dbReference type="NCBI Taxonomy" id="1171596"/>
    <lineage>
        <taxon>Bacteria</taxon>
        <taxon>Pseudomonadati</taxon>
        <taxon>Pseudomonadota</taxon>
        <taxon>Gammaproteobacteria</taxon>
        <taxon>Oceanospirillales</taxon>
        <taxon>Oceanospirillaceae</taxon>
        <taxon>Bacterioplanoides</taxon>
    </lineage>
</organism>
<proteinExistence type="predicted"/>
<gene>
    <name evidence="1" type="ORF">ACFOMG_06045</name>
</gene>
<evidence type="ECO:0000313" key="1">
    <source>
        <dbReference type="EMBL" id="MFC3679668.1"/>
    </source>
</evidence>
<reference evidence="2" key="1">
    <citation type="journal article" date="2019" name="Int. J. Syst. Evol. Microbiol.">
        <title>The Global Catalogue of Microorganisms (GCM) 10K type strain sequencing project: providing services to taxonomists for standard genome sequencing and annotation.</title>
        <authorList>
            <consortium name="The Broad Institute Genomics Platform"/>
            <consortium name="The Broad Institute Genome Sequencing Center for Infectious Disease"/>
            <person name="Wu L."/>
            <person name="Ma J."/>
        </authorList>
    </citation>
    <scope>NUCLEOTIDE SEQUENCE [LARGE SCALE GENOMIC DNA]</scope>
    <source>
        <strain evidence="2">KCTC 42424</strain>
    </source>
</reference>
<name>A0ABV7VQ72_9GAMM</name>
<dbReference type="RefSeq" id="WP_376865417.1">
    <property type="nucleotide sequence ID" value="NZ_JBHRYB010000005.1"/>
</dbReference>
<dbReference type="Proteomes" id="UP001595722">
    <property type="component" value="Unassembled WGS sequence"/>
</dbReference>